<sequence>MISYDDLTPPERELWTAFPEGRRVDLRTGDAVRDDPAGGAGWGPERTVRAAVLAALLLGAHPPQPGAIAALELAGARITGELDLAGAETAHRLRLEHCSFAQQVTLTSAATASVRIDDSVLPGVDARLARIEGVLSVRRCRVAGALLATNARISGELLLHGARFDGEDGWSVFAGGLEVDGAVFCTHGFTGGGGIRLIGARLSGGLFLDGARIGAADGLALTLDHVDTTLVRLTDGFSAAGRLELRGAQIADLLTFDGADLGDCTGVDCTRLQTTDLRFTPAVRPAGPVSLGGTHAATLHDELRSWPATVFLDGFVYGYLRSAQATGRESVRRRLDWVRRGAGYAPQPYEQLAGWYRQIGHVDDARRVLLAKQRARRRTLHPAGRAWSLLLDGTVGFGYRPWLAGLWLAALTLLGSLVFAAGDSRRVRAGEGPAFDPFIYALDLLIPVGGLGQRDFWYMSGGPAQVLSYVLVAAGWLLTTALVAGMTRTLERT</sequence>
<reference evidence="2 3" key="1">
    <citation type="journal article" date="2019" name="Int. J. Syst. Evol. Microbiol.">
        <title>The Global Catalogue of Microorganisms (GCM) 10K type strain sequencing project: providing services to taxonomists for standard genome sequencing and annotation.</title>
        <authorList>
            <consortium name="The Broad Institute Genomics Platform"/>
            <consortium name="The Broad Institute Genome Sequencing Center for Infectious Disease"/>
            <person name="Wu L."/>
            <person name="Ma J."/>
        </authorList>
    </citation>
    <scope>NUCLEOTIDE SEQUENCE [LARGE SCALE GENOMIC DNA]</scope>
    <source>
        <strain evidence="2 3">JCM 15481</strain>
    </source>
</reference>
<keyword evidence="1" id="KW-1133">Transmembrane helix</keyword>
<organism evidence="2 3">
    <name type="scientific">Streptomyces synnematoformans</name>
    <dbReference type="NCBI Taxonomy" id="415721"/>
    <lineage>
        <taxon>Bacteria</taxon>
        <taxon>Bacillati</taxon>
        <taxon>Actinomycetota</taxon>
        <taxon>Actinomycetes</taxon>
        <taxon>Kitasatosporales</taxon>
        <taxon>Streptomycetaceae</taxon>
        <taxon>Streptomyces</taxon>
    </lineage>
</organism>
<evidence type="ECO:0000313" key="2">
    <source>
        <dbReference type="EMBL" id="GAA2111799.1"/>
    </source>
</evidence>
<keyword evidence="1" id="KW-0812">Transmembrane</keyword>
<protein>
    <submittedName>
        <fullName evidence="2">Oxidoreductase</fullName>
    </submittedName>
</protein>
<name>A0ABN2XI68_9ACTN</name>
<evidence type="ECO:0000256" key="1">
    <source>
        <dbReference type="SAM" id="Phobius"/>
    </source>
</evidence>
<dbReference type="RefSeq" id="WP_344288178.1">
    <property type="nucleotide sequence ID" value="NZ_BAAAPF010000013.1"/>
</dbReference>
<feature type="transmembrane region" description="Helical" evidence="1">
    <location>
        <begin position="466"/>
        <end position="487"/>
    </location>
</feature>
<comment type="caution">
    <text evidence="2">The sequence shown here is derived from an EMBL/GenBank/DDBJ whole genome shotgun (WGS) entry which is preliminary data.</text>
</comment>
<evidence type="ECO:0000313" key="3">
    <source>
        <dbReference type="Proteomes" id="UP001500443"/>
    </source>
</evidence>
<dbReference type="EMBL" id="BAAAPF010000013">
    <property type="protein sequence ID" value="GAA2111799.1"/>
    <property type="molecule type" value="Genomic_DNA"/>
</dbReference>
<accession>A0ABN2XI68</accession>
<feature type="transmembrane region" description="Helical" evidence="1">
    <location>
        <begin position="434"/>
        <end position="454"/>
    </location>
</feature>
<proteinExistence type="predicted"/>
<keyword evidence="3" id="KW-1185">Reference proteome</keyword>
<dbReference type="Proteomes" id="UP001500443">
    <property type="component" value="Unassembled WGS sequence"/>
</dbReference>
<gene>
    <name evidence="2" type="ORF">GCM10009802_09610</name>
</gene>
<feature type="transmembrane region" description="Helical" evidence="1">
    <location>
        <begin position="402"/>
        <end position="422"/>
    </location>
</feature>
<keyword evidence="1" id="KW-0472">Membrane</keyword>